<reference evidence="3 4" key="2">
    <citation type="submission" date="2019-03" db="EMBL/GenBank/DDBJ databases">
        <title>Long-read sequencing reveals hyperdense prophage content in a complex bacterial symbiont genome.</title>
        <authorList>
            <person name="Frost C.L."/>
            <person name="Siozios S."/>
            <person name="Nadal-Jimenez P."/>
            <person name="Brockhurst M.A."/>
            <person name="King K.C."/>
            <person name="Darby A.C."/>
            <person name="Hurst G.D.D."/>
        </authorList>
    </citation>
    <scope>NUCLEOTIDE SEQUENCE [LARGE SCALE GENOMIC DNA]</scope>
    <source>
        <strain evidence="3 4">FIN</strain>
    </source>
</reference>
<reference evidence="2" key="1">
    <citation type="journal article" date="2010" name="Insect Mol. Biol.">
        <title>The draft genome sequence of Arsenophonus nasoniae, son-killer bacterium of Nasonia vitripennis, reveals genes associated with virulence and symbiosis.</title>
        <authorList>
            <person name="Wilkes T."/>
            <person name="Darby A.C."/>
            <person name="Choi J."/>
            <person name="Colborne J.K."/>
            <person name="Werren J.H."/>
            <person name="Hurst G.D.D."/>
        </authorList>
    </citation>
    <scope>NUCLEOTIDE SEQUENCE</scope>
</reference>
<evidence type="ECO:0000313" key="2">
    <source>
        <dbReference type="EMBL" id="CBA74387.1"/>
    </source>
</evidence>
<keyword evidence="2" id="KW-0269">Exonuclease</keyword>
<dbReference type="EC" id="3.1.11.-" evidence="3"/>
<dbReference type="AlphaFoldDB" id="D2U156"/>
<dbReference type="KEGG" id="ans:ArsFIN_25960"/>
<dbReference type="EMBL" id="CP038613">
    <property type="protein sequence ID" value="QBY44022.1"/>
    <property type="molecule type" value="Genomic_DNA"/>
</dbReference>
<accession>D2U156</accession>
<keyword evidence="3" id="KW-0378">Hydrolase</keyword>
<evidence type="ECO:0000259" key="1">
    <source>
        <dbReference type="Pfam" id="PF12684"/>
    </source>
</evidence>
<name>D2U156_9GAMM</name>
<dbReference type="Gene3D" id="3.90.320.10">
    <property type="match status" value="1"/>
</dbReference>
<dbReference type="GO" id="GO:0004527">
    <property type="term" value="F:exonuclease activity"/>
    <property type="evidence" value="ECO:0007669"/>
    <property type="project" value="UniProtKB-KW"/>
</dbReference>
<dbReference type="InterPro" id="IPR024432">
    <property type="entry name" value="Put_RecE_PDDEXK-like_dom"/>
</dbReference>
<dbReference type="Pfam" id="PF12684">
    <property type="entry name" value="DUF3799"/>
    <property type="match status" value="1"/>
</dbReference>
<evidence type="ECO:0000313" key="3">
    <source>
        <dbReference type="EMBL" id="QBY44022.1"/>
    </source>
</evidence>
<feature type="domain" description="Putative exodeoxyribonuclease 8 PDDEXK-like" evidence="1">
    <location>
        <begin position="43"/>
        <end position="243"/>
    </location>
</feature>
<dbReference type="InterPro" id="IPR011604">
    <property type="entry name" value="PDDEXK-like_dom_sf"/>
</dbReference>
<keyword evidence="2" id="KW-0540">Nuclease</keyword>
<sequence>MKPGIYYNMPSNDYHANEAIGSTTVKAISVSPANLYFNPFKGSKSAHIGSAVHAALLEPDIFEKDFILRGDIKTRASREYKTLLQHTDAEKILINGEVETVTQMIASAKMNTDFIDYIKSSGHSEVSMFASCPETGLNLKCRFDRLSNNYTYPLDVKSCCDATERGFSQAFGKYHYHVQAAFYLYVLKLVTGRELNEFCFFALENTPPYKNCMYYIGKDSLELGYKTLFESLRKLKKCIENESLRTEGIVLPRNEINVPNYLLDNEYVDEVYI</sequence>
<proteinExistence type="predicted"/>
<dbReference type="Proteomes" id="UP000295134">
    <property type="component" value="Chromosome"/>
</dbReference>
<gene>
    <name evidence="3" type="primary">recE_1</name>
    <name evidence="2" type="ORF">ARN_22610</name>
    <name evidence="3" type="ORF">ArsFIN_25960</name>
</gene>
<evidence type="ECO:0000313" key="4">
    <source>
        <dbReference type="Proteomes" id="UP000295134"/>
    </source>
</evidence>
<dbReference type="EMBL" id="FN545231">
    <property type="protein sequence ID" value="CBA74387.1"/>
    <property type="molecule type" value="Genomic_DNA"/>
</dbReference>
<protein>
    <submittedName>
        <fullName evidence="3">Exodeoxyribonuclease 8</fullName>
        <ecNumber evidence="3">3.1.11.-</ecNumber>
    </submittedName>
    <submittedName>
        <fullName evidence="2">Phage-related exonuclease</fullName>
    </submittedName>
</protein>
<organism evidence="2">
    <name type="scientific">Arsenophonus nasoniae</name>
    <name type="common">son-killer infecting Nasonia vitripennis</name>
    <dbReference type="NCBI Taxonomy" id="638"/>
    <lineage>
        <taxon>Bacteria</taxon>
        <taxon>Pseudomonadati</taxon>
        <taxon>Pseudomonadota</taxon>
        <taxon>Gammaproteobacteria</taxon>
        <taxon>Enterobacterales</taxon>
        <taxon>Morganellaceae</taxon>
        <taxon>Arsenophonus</taxon>
    </lineage>
</organism>